<dbReference type="GeneTree" id="ENSGT00550000074997"/>
<evidence type="ECO:0000256" key="5">
    <source>
        <dbReference type="ARBA" id="ARBA00022517"/>
    </source>
</evidence>
<comment type="similarity">
    <text evidence="13">Belongs to the DEAD box helicase family. DDX27/DRS1 subfamily.</text>
</comment>
<dbReference type="InterPro" id="IPR014014">
    <property type="entry name" value="RNA_helicase_DEAD_Q_motif"/>
</dbReference>
<dbReference type="PANTHER" id="PTHR47959">
    <property type="entry name" value="ATP-DEPENDENT RNA HELICASE RHLE-RELATED"/>
    <property type="match status" value="1"/>
</dbReference>
<feature type="region of interest" description="Disordered" evidence="20">
    <location>
        <begin position="78"/>
        <end position="151"/>
    </location>
</feature>
<feature type="compositionally biased region" description="Acidic residues" evidence="20">
    <location>
        <begin position="120"/>
        <end position="142"/>
    </location>
</feature>
<keyword evidence="11" id="KW-0067">ATP-binding</keyword>
<dbReference type="GO" id="GO:0005694">
    <property type="term" value="C:chromosome"/>
    <property type="evidence" value="ECO:0007669"/>
    <property type="project" value="UniProtKB-SubCell"/>
</dbReference>
<evidence type="ECO:0000259" key="23">
    <source>
        <dbReference type="PROSITE" id="PS51195"/>
    </source>
</evidence>
<dbReference type="EC" id="3.6.4.13" evidence="3"/>
<dbReference type="InterPro" id="IPR000629">
    <property type="entry name" value="RNA-helicase_DEAD-box_CS"/>
</dbReference>
<evidence type="ECO:0000259" key="22">
    <source>
        <dbReference type="PROSITE" id="PS51194"/>
    </source>
</evidence>
<evidence type="ECO:0000313" key="25">
    <source>
        <dbReference type="Proteomes" id="UP000675900"/>
    </source>
</evidence>
<dbReference type="SMART" id="SM00490">
    <property type="entry name" value="HELICc"/>
    <property type="match status" value="1"/>
</dbReference>
<dbReference type="Proteomes" id="UP000675900">
    <property type="component" value="Unassembled WGS sequence"/>
</dbReference>
<comment type="catalytic activity">
    <reaction evidence="14">
        <text>ATP + H2O = ADP + phosphate + H(+)</text>
        <dbReference type="Rhea" id="RHEA:13065"/>
        <dbReference type="ChEBI" id="CHEBI:15377"/>
        <dbReference type="ChEBI" id="CHEBI:15378"/>
        <dbReference type="ChEBI" id="CHEBI:30616"/>
        <dbReference type="ChEBI" id="CHEBI:43474"/>
        <dbReference type="ChEBI" id="CHEBI:456216"/>
        <dbReference type="EC" id="3.6.4.13"/>
    </reaction>
</comment>
<feature type="domain" description="DEAD-box RNA helicase Q" evidence="23">
    <location>
        <begin position="185"/>
        <end position="213"/>
    </location>
</feature>
<dbReference type="Gene3D" id="3.40.50.300">
    <property type="entry name" value="P-loop containing nucleotide triphosphate hydrolases"/>
    <property type="match status" value="2"/>
</dbReference>
<dbReference type="Pfam" id="PF00270">
    <property type="entry name" value="DEAD"/>
    <property type="match status" value="1"/>
</dbReference>
<evidence type="ECO:0000259" key="21">
    <source>
        <dbReference type="PROSITE" id="PS51192"/>
    </source>
</evidence>
<dbReference type="PROSITE" id="PS51194">
    <property type="entry name" value="HELICASE_CTER"/>
    <property type="match status" value="1"/>
</dbReference>
<dbReference type="GO" id="GO:0005829">
    <property type="term" value="C:cytosol"/>
    <property type="evidence" value="ECO:0007669"/>
    <property type="project" value="TreeGrafter"/>
</dbReference>
<dbReference type="InterPro" id="IPR011545">
    <property type="entry name" value="DEAD/DEAH_box_helicase_dom"/>
</dbReference>
<evidence type="ECO:0000256" key="12">
    <source>
        <dbReference type="ARBA" id="ARBA00023242"/>
    </source>
</evidence>
<keyword evidence="10" id="KW-0347">Helicase</keyword>
<evidence type="ECO:0000256" key="9">
    <source>
        <dbReference type="ARBA" id="ARBA00022801"/>
    </source>
</evidence>
<keyword evidence="4" id="KW-0158">Chromosome</keyword>
<dbReference type="GO" id="GO:0003724">
    <property type="term" value="F:RNA helicase activity"/>
    <property type="evidence" value="ECO:0007669"/>
    <property type="project" value="UniProtKB-EC"/>
</dbReference>
<accession>A0A8C9JSK5</accession>
<evidence type="ECO:0000256" key="11">
    <source>
        <dbReference type="ARBA" id="ARBA00022840"/>
    </source>
</evidence>
<reference evidence="24" key="1">
    <citation type="submission" date="2025-08" db="UniProtKB">
        <authorList>
            <consortium name="Ensembl"/>
        </authorList>
    </citation>
    <scope>IDENTIFICATION</scope>
</reference>
<evidence type="ECO:0000256" key="15">
    <source>
        <dbReference type="ARBA" id="ARBA00053341"/>
    </source>
</evidence>
<gene>
    <name evidence="24" type="primary">DDX27</name>
</gene>
<comment type="function">
    <text evidence="15">Probable ATP-dependent RNA helicase. Component of the nucleolar ribosomal RNA (rRNA) processing machinery that regulates 3' end formation of ribosomal 47S rRNA.</text>
</comment>
<feature type="domain" description="Helicase C-terminal" evidence="22">
    <location>
        <begin position="481"/>
        <end position="627"/>
    </location>
</feature>
<evidence type="ECO:0000256" key="8">
    <source>
        <dbReference type="ARBA" id="ARBA00022741"/>
    </source>
</evidence>
<dbReference type="SMART" id="SM00487">
    <property type="entry name" value="DEXDc"/>
    <property type="match status" value="1"/>
</dbReference>
<evidence type="ECO:0000256" key="1">
    <source>
        <dbReference type="ARBA" id="ARBA00004286"/>
    </source>
</evidence>
<keyword evidence="25" id="KW-1185">Reference proteome</keyword>
<evidence type="ECO:0000256" key="3">
    <source>
        <dbReference type="ARBA" id="ARBA00012552"/>
    </source>
</evidence>
<dbReference type="GO" id="GO:0016787">
    <property type="term" value="F:hydrolase activity"/>
    <property type="evidence" value="ECO:0007669"/>
    <property type="project" value="UniProtKB-KW"/>
</dbReference>
<keyword evidence="6" id="KW-0698">rRNA processing</keyword>
<feature type="region of interest" description="Disordered" evidence="20">
    <location>
        <begin position="1"/>
        <end position="49"/>
    </location>
</feature>
<evidence type="ECO:0000256" key="13">
    <source>
        <dbReference type="ARBA" id="ARBA00043999"/>
    </source>
</evidence>
<dbReference type="InterPro" id="IPR014001">
    <property type="entry name" value="Helicase_ATP-bd"/>
</dbReference>
<reference evidence="24" key="2">
    <citation type="submission" date="2025-09" db="UniProtKB">
        <authorList>
            <consortium name="Ensembl"/>
        </authorList>
    </citation>
    <scope>IDENTIFICATION</scope>
</reference>
<evidence type="ECO:0000256" key="18">
    <source>
        <dbReference type="ARBA" id="ARBA00075453"/>
    </source>
</evidence>
<dbReference type="GO" id="GO:0006364">
    <property type="term" value="P:rRNA processing"/>
    <property type="evidence" value="ECO:0007669"/>
    <property type="project" value="UniProtKB-KW"/>
</dbReference>
<dbReference type="GO" id="GO:0005730">
    <property type="term" value="C:nucleolus"/>
    <property type="evidence" value="ECO:0007669"/>
    <property type="project" value="UniProtKB-SubCell"/>
</dbReference>
<dbReference type="InterPro" id="IPR001650">
    <property type="entry name" value="Helicase_C-like"/>
</dbReference>
<comment type="subunit">
    <text evidence="16">Associates with PeBoW complex, composed of BOP1, PES1 and WDR12. Interacts directly with BOP1 and PES1.</text>
</comment>
<dbReference type="GO" id="GO:0003676">
    <property type="term" value="F:nucleic acid binding"/>
    <property type="evidence" value="ECO:0007669"/>
    <property type="project" value="InterPro"/>
</dbReference>
<evidence type="ECO:0000256" key="6">
    <source>
        <dbReference type="ARBA" id="ARBA00022552"/>
    </source>
</evidence>
<dbReference type="SUPFAM" id="SSF52540">
    <property type="entry name" value="P-loop containing nucleoside triphosphate hydrolases"/>
    <property type="match status" value="2"/>
</dbReference>
<dbReference type="InterPro" id="IPR050079">
    <property type="entry name" value="DEAD_box_RNA_helicase"/>
</dbReference>
<keyword evidence="9" id="KW-0378">Hydrolase</keyword>
<dbReference type="CDD" id="cd17947">
    <property type="entry name" value="DEADc_DDX27"/>
    <property type="match status" value="1"/>
</dbReference>
<dbReference type="PROSITE" id="PS51195">
    <property type="entry name" value="Q_MOTIF"/>
    <property type="match status" value="1"/>
</dbReference>
<feature type="region of interest" description="Disordered" evidence="20">
    <location>
        <begin position="747"/>
        <end position="820"/>
    </location>
</feature>
<keyword evidence="12" id="KW-0539">Nucleus</keyword>
<dbReference type="PROSITE" id="PS00039">
    <property type="entry name" value="DEAD_ATP_HELICASE"/>
    <property type="match status" value="1"/>
</dbReference>
<dbReference type="GO" id="GO:0005524">
    <property type="term" value="F:ATP binding"/>
    <property type="evidence" value="ECO:0007669"/>
    <property type="project" value="UniProtKB-KW"/>
</dbReference>
<dbReference type="AlphaFoldDB" id="A0A8C9JSK5"/>
<evidence type="ECO:0000256" key="17">
    <source>
        <dbReference type="ARBA" id="ARBA00072908"/>
    </source>
</evidence>
<evidence type="ECO:0000256" key="16">
    <source>
        <dbReference type="ARBA" id="ARBA00065947"/>
    </source>
</evidence>
<dbReference type="Ensembl" id="ENSPTIT00000015166.1">
    <property type="protein sequence ID" value="ENSPTIP00000011185.1"/>
    <property type="gene ID" value="ENSPTIG00000011662.1"/>
</dbReference>
<protein>
    <recommendedName>
        <fullName evidence="17">Probable ATP-dependent RNA helicase DDX27</fullName>
        <ecNumber evidence="3">3.6.4.13</ecNumber>
    </recommendedName>
    <alternativeName>
        <fullName evidence="18">DEAD box protein 27</fullName>
    </alternativeName>
</protein>
<feature type="domain" description="Helicase ATP-binding" evidence="21">
    <location>
        <begin position="216"/>
        <end position="376"/>
    </location>
</feature>
<feature type="compositionally biased region" description="Basic residues" evidence="20">
    <location>
        <begin position="799"/>
        <end position="820"/>
    </location>
</feature>
<keyword evidence="8" id="KW-0547">Nucleotide-binding</keyword>
<name>A0A8C9JSK5_PANTA</name>
<evidence type="ECO:0000313" key="24">
    <source>
        <dbReference type="Ensembl" id="ENSPTIP00000011185.1"/>
    </source>
</evidence>
<comment type="subcellular location">
    <subcellularLocation>
        <location evidence="1">Chromosome</location>
    </subcellularLocation>
    <subcellularLocation>
        <location evidence="2">Nucleus</location>
        <location evidence="2">Nucleolus</location>
    </subcellularLocation>
</comment>
<organism evidence="24 25">
    <name type="scientific">Panthera tigris altaica</name>
    <name type="common">Siberian tiger</name>
    <dbReference type="NCBI Taxonomy" id="74533"/>
    <lineage>
        <taxon>Eukaryota</taxon>
        <taxon>Metazoa</taxon>
        <taxon>Chordata</taxon>
        <taxon>Craniata</taxon>
        <taxon>Vertebrata</taxon>
        <taxon>Euteleostomi</taxon>
        <taxon>Mammalia</taxon>
        <taxon>Eutheria</taxon>
        <taxon>Laurasiatheria</taxon>
        <taxon>Carnivora</taxon>
        <taxon>Feliformia</taxon>
        <taxon>Felidae</taxon>
        <taxon>Pantherinae</taxon>
        <taxon>Panthera</taxon>
    </lineage>
</organism>
<evidence type="ECO:0000256" key="4">
    <source>
        <dbReference type="ARBA" id="ARBA00022454"/>
    </source>
</evidence>
<dbReference type="PANTHER" id="PTHR47959:SF22">
    <property type="entry name" value="RNA HELICASE"/>
    <property type="match status" value="1"/>
</dbReference>
<dbReference type="Pfam" id="PF00271">
    <property type="entry name" value="Helicase_C"/>
    <property type="match status" value="1"/>
</dbReference>
<keyword evidence="7" id="KW-0597">Phosphoprotein</keyword>
<dbReference type="InterPro" id="IPR027417">
    <property type="entry name" value="P-loop_NTPase"/>
</dbReference>
<evidence type="ECO:0000256" key="10">
    <source>
        <dbReference type="ARBA" id="ARBA00022806"/>
    </source>
</evidence>
<feature type="short sequence motif" description="Q motif" evidence="19">
    <location>
        <begin position="185"/>
        <end position="213"/>
    </location>
</feature>
<evidence type="ECO:0000256" key="7">
    <source>
        <dbReference type="ARBA" id="ARBA00022553"/>
    </source>
</evidence>
<dbReference type="FunFam" id="3.40.50.300:FF:001134">
    <property type="entry name" value="Probable ATP-dependent RNA helicase DDX27"/>
    <property type="match status" value="1"/>
</dbReference>
<sequence>MLAELGLIGTIGEDDEVPVEPESDSADEEEEGPIVLGRKQKALQKNRSADFNPDFVFTEKEGAYDGSWAMADVMSQLKKKRAATTLDEKIEKVRKKRKTEDKEAKSGKSEKEKEAKEGSEPEEQEDLEGKDEEGPEDEDSETDYSSADENILTKADTLKVKERKKKKGQEAGGFFEDASQYDENLSFQDMNLSRPLLKAITAMGFKQPTPIQKACIPVGLLGKDICACAATGTGKTAAFALPVLERLIYKPRQAPVTRVLVLVPTRELGIQVHSVTKQLAQFCNITTCLAVGGLDVKSQEAALRAAPDILIATPGRLIDHLHNCPSFHLSSIEVLILDEADRMLDEYFEEQMKEIIRMCSHHRQTMLFSATMTDEVGLRNSAWWGEWRGAEDPAWAAAGGLGQTWLASTASSSPHLPASWQASEHSCLCAGQVKDLASVSLKNPVRIFVNSNTDVAPFLRQEFVRIRPNREGDREAIVAALLTRTFTDHVMLFTQTKKQAHRMHILLGLMGLQVGELHGNLSQTQRLEALRRFKDEQIDILVATDVAARGLDIEGVKTVINFTMPNTIKHYVHRVGRTARAGRAGRSVSLVGEEERKMLKEIVKAAKAPVKARILPQDVILKFRDKIEKMEKDVYAVLQLEAEEKELQQSEVQINTAKRLLEKGKEVLNHEPERSWFQTKEERKKEKIAKALQEFDLALRGKKKRKKFMKDAKKKGEMTAEERSQFEILKAQMFAERLAKRNRRAKRARAMPEEEPARVPAKKQKQLKKSVFDEELTNTSKKALKQYRAGPSFEERKQLGLHHQRRGGNFKSKSRYKRRK</sequence>
<evidence type="ECO:0000256" key="14">
    <source>
        <dbReference type="ARBA" id="ARBA00047984"/>
    </source>
</evidence>
<dbReference type="CDD" id="cd18787">
    <property type="entry name" value="SF2_C_DEAD"/>
    <property type="match status" value="1"/>
</dbReference>
<dbReference type="FunFam" id="3.40.50.300:FF:000842">
    <property type="entry name" value="ATP-dependent RNA helicase DRS1"/>
    <property type="match status" value="1"/>
</dbReference>
<proteinExistence type="inferred from homology"/>
<feature type="compositionally biased region" description="Basic and acidic residues" evidence="20">
    <location>
        <begin position="98"/>
        <end position="119"/>
    </location>
</feature>
<evidence type="ECO:0000256" key="19">
    <source>
        <dbReference type="PROSITE-ProRule" id="PRU00552"/>
    </source>
</evidence>
<evidence type="ECO:0000256" key="20">
    <source>
        <dbReference type="SAM" id="MobiDB-lite"/>
    </source>
</evidence>
<dbReference type="PROSITE" id="PS51192">
    <property type="entry name" value="HELICASE_ATP_BIND_1"/>
    <property type="match status" value="1"/>
</dbReference>
<evidence type="ECO:0000256" key="2">
    <source>
        <dbReference type="ARBA" id="ARBA00004604"/>
    </source>
</evidence>
<feature type="compositionally biased region" description="Acidic residues" evidence="20">
    <location>
        <begin position="12"/>
        <end position="32"/>
    </location>
</feature>
<keyword evidence="5" id="KW-0690">Ribosome biogenesis</keyword>